<dbReference type="EMBL" id="SPUM01000069">
    <property type="protein sequence ID" value="TFW32031.1"/>
    <property type="molecule type" value="Genomic_DNA"/>
</dbReference>
<dbReference type="PROSITE" id="PS51257">
    <property type="entry name" value="PROKAR_LIPOPROTEIN"/>
    <property type="match status" value="1"/>
</dbReference>
<evidence type="ECO:0000256" key="2">
    <source>
        <dbReference type="SAM" id="SignalP"/>
    </source>
</evidence>
<evidence type="ECO:0000313" key="4">
    <source>
        <dbReference type="EMBL" id="TFW32031.1"/>
    </source>
</evidence>
<dbReference type="Pfam" id="PF13360">
    <property type="entry name" value="PQQ_2"/>
    <property type="match status" value="1"/>
</dbReference>
<evidence type="ECO:0000313" key="5">
    <source>
        <dbReference type="Proteomes" id="UP000297258"/>
    </source>
</evidence>
<comment type="caution">
    <text evidence="4">The sequence shown here is derived from an EMBL/GenBank/DDBJ whole genome shotgun (WGS) entry which is preliminary data.</text>
</comment>
<dbReference type="SUPFAM" id="SSF101447">
    <property type="entry name" value="Formin homology 2 domain (FH2 domain)"/>
    <property type="match status" value="1"/>
</dbReference>
<dbReference type="OrthoDB" id="5525942at2"/>
<dbReference type="PANTHER" id="PTHR34512">
    <property type="entry name" value="CELL SURFACE PROTEIN"/>
    <property type="match status" value="1"/>
</dbReference>
<protein>
    <recommendedName>
        <fullName evidence="3">Pyrrolo-quinoline quinone repeat domain-containing protein</fullName>
    </recommendedName>
</protein>
<dbReference type="InterPro" id="IPR002372">
    <property type="entry name" value="PQQ_rpt_dom"/>
</dbReference>
<dbReference type="InterPro" id="IPR015943">
    <property type="entry name" value="WD40/YVTN_repeat-like_dom_sf"/>
</dbReference>
<keyword evidence="2" id="KW-0732">Signal</keyword>
<evidence type="ECO:0000256" key="1">
    <source>
        <dbReference type="SAM" id="MobiDB-lite"/>
    </source>
</evidence>
<dbReference type="RefSeq" id="WP_135189896.1">
    <property type="nucleotide sequence ID" value="NZ_SPUM01000069.1"/>
</dbReference>
<reference evidence="4 5" key="1">
    <citation type="submission" date="2019-03" db="EMBL/GenBank/DDBJ databases">
        <title>Draft genome of Massilia hortus sp. nov., a novel bacterial species of the Oxalobacteraceae family.</title>
        <authorList>
            <person name="Peta V."/>
            <person name="Raths R."/>
            <person name="Bucking H."/>
        </authorList>
    </citation>
    <scope>NUCLEOTIDE SEQUENCE [LARGE SCALE GENOMIC DNA]</scope>
    <source>
        <strain evidence="4 5">ONC3</strain>
    </source>
</reference>
<proteinExistence type="predicted"/>
<evidence type="ECO:0000259" key="3">
    <source>
        <dbReference type="Pfam" id="PF13360"/>
    </source>
</evidence>
<feature type="domain" description="Pyrrolo-quinoline quinone repeat" evidence="3">
    <location>
        <begin position="241"/>
        <end position="472"/>
    </location>
</feature>
<dbReference type="PANTHER" id="PTHR34512:SF30">
    <property type="entry name" value="OUTER MEMBRANE PROTEIN ASSEMBLY FACTOR BAMB"/>
    <property type="match status" value="1"/>
</dbReference>
<dbReference type="InterPro" id="IPR011047">
    <property type="entry name" value="Quinoprotein_ADH-like_sf"/>
</dbReference>
<name>A0A4Y9T005_9BURK</name>
<feature type="signal peptide" evidence="2">
    <location>
        <begin position="1"/>
        <end position="25"/>
    </location>
</feature>
<dbReference type="SMART" id="SM00564">
    <property type="entry name" value="PQQ"/>
    <property type="match status" value="4"/>
</dbReference>
<dbReference type="SUPFAM" id="SSF50998">
    <property type="entry name" value="Quinoprotein alcohol dehydrogenase-like"/>
    <property type="match status" value="1"/>
</dbReference>
<dbReference type="InterPro" id="IPR018391">
    <property type="entry name" value="PQQ_b-propeller_rpt"/>
</dbReference>
<dbReference type="AlphaFoldDB" id="A0A4Y9T005"/>
<organism evidence="4 5">
    <name type="scientific">Massilia horti</name>
    <dbReference type="NCBI Taxonomy" id="2562153"/>
    <lineage>
        <taxon>Bacteria</taxon>
        <taxon>Pseudomonadati</taxon>
        <taxon>Pseudomonadota</taxon>
        <taxon>Betaproteobacteria</taxon>
        <taxon>Burkholderiales</taxon>
        <taxon>Oxalobacteraceae</taxon>
        <taxon>Telluria group</taxon>
        <taxon>Massilia</taxon>
    </lineage>
</organism>
<accession>A0A4Y9T005</accession>
<feature type="compositionally biased region" description="Pro residues" evidence="1">
    <location>
        <begin position="31"/>
        <end position="45"/>
    </location>
</feature>
<dbReference type="Gene3D" id="2.130.10.10">
    <property type="entry name" value="YVTN repeat-like/Quinoprotein amine dehydrogenase"/>
    <property type="match status" value="1"/>
</dbReference>
<keyword evidence="5" id="KW-1185">Reference proteome</keyword>
<feature type="region of interest" description="Disordered" evidence="1">
    <location>
        <begin position="24"/>
        <end position="45"/>
    </location>
</feature>
<sequence>MTIKPGRITLAIAFALALISCGGGSGGSSTTPPPPPPPPPPPVEVPPPYTLSPATVTASWVAGYPVNVSLTAKQTVPFVGIAYLKLVPDADVIDPKITTTQQSDGSISVQIKTSATAKPGVYTGNITFNVCNDPNCNAQLAGAPFKLPYSVEVLAPEGGVQAYNQSPLAALAGAPDWGTFQANAQHNGYVPVTLNPSAFTARWKLNAPAIGGTQIVLSTIATGAGRLYVTNGTSFGPSDPSITAYSEADGAKLWSYSFQDLTYPSTNPPAYANGRVFASAGSQQSTAMFGFDAATGTRLFKTQMSSQWEHYLAPTVFNENVYTDGGTYGGLYSFSAATGAQNYFFRLDQYDGWTPAFDNQNMYTYMAGRLRVQEPLTGTVQATIADPLYTWNGYNVGGAPVVGSGGIVYAGNLSNPENGIVAFDTINNSVRWSAKGIFPGNPAYADGYLFAANNTTKQLEVRRESDGGIEWSWAAPASDPTFDSDVLLTKNLVFVSTTTTTYAIDRTTHAKVWSYQAAGKLALSANGILYIKGPSKIVAINLK</sequence>
<feature type="chain" id="PRO_5021340607" description="Pyrrolo-quinoline quinone repeat domain-containing protein" evidence="2">
    <location>
        <begin position="26"/>
        <end position="543"/>
    </location>
</feature>
<dbReference type="Proteomes" id="UP000297258">
    <property type="component" value="Unassembled WGS sequence"/>
</dbReference>
<gene>
    <name evidence="4" type="ORF">E4O92_11420</name>
</gene>